<dbReference type="STRING" id="47428.A0A284RIE1"/>
<dbReference type="InterPro" id="IPR053185">
    <property type="entry name" value="SET_domain_protein"/>
</dbReference>
<accession>A0A284RIE1</accession>
<dbReference type="InterPro" id="IPR001214">
    <property type="entry name" value="SET_dom"/>
</dbReference>
<sequence length="432" mass="48754">MKRGFLTNEKAKRFLSAPTSLPVKTLDDAEKARGNSKVTLSKANDTTKVLQSSSKAVPDKKKSNPLESDDPWRDIEIRFPGGGTQCLITDDLLQRLLRTPGGCPQPIKDSDLGGNYRISPTPGKGLGMFTTRNFNTGDLIVNERPLMVVPRIPVGVLTNEGVLDEQATKTILHQAEKVMCPIFKRMREEDKKAFMELHNSHLQDGSGPILGVIRTNGYVFGDEAETNSNASTKENHTSIFKDLSRVNHSCSPNASRKFHVSTFSMQLHAARDIKEGEEIFTTYTDILEPAVVRAKDLAPYQITCTCRACLDPNKSDPIRAAVLKRPAIFVPMQKDFEEGWIDPALETLSRIEQEELQDSYLYRRMLHQVFNTYVHMNNEEKALEFGKRLWVAKLTVGEDRDERFRNVELMKKSPQWVMAKMTRGVPLLQSFI</sequence>
<feature type="region of interest" description="Disordered" evidence="1">
    <location>
        <begin position="26"/>
        <end position="73"/>
    </location>
</feature>
<gene>
    <name evidence="3" type="ORF">ARMOST_11877</name>
</gene>
<name>A0A284RIE1_ARMOS</name>
<dbReference type="InterPro" id="IPR046341">
    <property type="entry name" value="SET_dom_sf"/>
</dbReference>
<feature type="compositionally biased region" description="Polar residues" evidence="1">
    <location>
        <begin position="36"/>
        <end position="55"/>
    </location>
</feature>
<evidence type="ECO:0000259" key="2">
    <source>
        <dbReference type="PROSITE" id="PS50280"/>
    </source>
</evidence>
<dbReference type="OrthoDB" id="5945798at2759"/>
<dbReference type="CDD" id="cd20071">
    <property type="entry name" value="SET_SMYD"/>
    <property type="match status" value="1"/>
</dbReference>
<dbReference type="PROSITE" id="PS50280">
    <property type="entry name" value="SET"/>
    <property type="match status" value="1"/>
</dbReference>
<dbReference type="PANTHER" id="PTHR47332:SF4">
    <property type="entry name" value="SET DOMAIN-CONTAINING PROTEIN 5"/>
    <property type="match status" value="1"/>
</dbReference>
<reference evidence="4" key="1">
    <citation type="journal article" date="2017" name="Nat. Ecol. Evol.">
        <title>Genome expansion and lineage-specific genetic innovations in the forest pathogenic fungi Armillaria.</title>
        <authorList>
            <person name="Sipos G."/>
            <person name="Prasanna A.N."/>
            <person name="Walter M.C."/>
            <person name="O'Connor E."/>
            <person name="Balint B."/>
            <person name="Krizsan K."/>
            <person name="Kiss B."/>
            <person name="Hess J."/>
            <person name="Varga T."/>
            <person name="Slot J."/>
            <person name="Riley R."/>
            <person name="Boka B."/>
            <person name="Rigling D."/>
            <person name="Barry K."/>
            <person name="Lee J."/>
            <person name="Mihaltcheva S."/>
            <person name="LaButti K."/>
            <person name="Lipzen A."/>
            <person name="Waldron R."/>
            <person name="Moloney N.M."/>
            <person name="Sperisen C."/>
            <person name="Kredics L."/>
            <person name="Vagvoelgyi C."/>
            <person name="Patrignani A."/>
            <person name="Fitzpatrick D."/>
            <person name="Nagy I."/>
            <person name="Doyle S."/>
            <person name="Anderson J.B."/>
            <person name="Grigoriev I.V."/>
            <person name="Gueldener U."/>
            <person name="Muensterkoetter M."/>
            <person name="Nagy L.G."/>
        </authorList>
    </citation>
    <scope>NUCLEOTIDE SEQUENCE [LARGE SCALE GENOMIC DNA]</scope>
    <source>
        <strain evidence="4">C18/9</strain>
    </source>
</reference>
<dbReference type="SMART" id="SM00317">
    <property type="entry name" value="SET"/>
    <property type="match status" value="1"/>
</dbReference>
<dbReference type="AlphaFoldDB" id="A0A284RIE1"/>
<dbReference type="OMA" id="AFMELHN"/>
<dbReference type="EMBL" id="FUEG01000009">
    <property type="protein sequence ID" value="SJL08513.1"/>
    <property type="molecule type" value="Genomic_DNA"/>
</dbReference>
<evidence type="ECO:0000256" key="1">
    <source>
        <dbReference type="SAM" id="MobiDB-lite"/>
    </source>
</evidence>
<feature type="compositionally biased region" description="Basic and acidic residues" evidence="1">
    <location>
        <begin position="57"/>
        <end position="73"/>
    </location>
</feature>
<organism evidence="3 4">
    <name type="scientific">Armillaria ostoyae</name>
    <name type="common">Armillaria root rot fungus</name>
    <dbReference type="NCBI Taxonomy" id="47428"/>
    <lineage>
        <taxon>Eukaryota</taxon>
        <taxon>Fungi</taxon>
        <taxon>Dikarya</taxon>
        <taxon>Basidiomycota</taxon>
        <taxon>Agaricomycotina</taxon>
        <taxon>Agaricomycetes</taxon>
        <taxon>Agaricomycetidae</taxon>
        <taxon>Agaricales</taxon>
        <taxon>Marasmiineae</taxon>
        <taxon>Physalacriaceae</taxon>
        <taxon>Armillaria</taxon>
    </lineage>
</organism>
<keyword evidence="4" id="KW-1185">Reference proteome</keyword>
<dbReference type="Pfam" id="PF00856">
    <property type="entry name" value="SET"/>
    <property type="match status" value="1"/>
</dbReference>
<feature type="domain" description="SET" evidence="2">
    <location>
        <begin position="114"/>
        <end position="284"/>
    </location>
</feature>
<evidence type="ECO:0000313" key="3">
    <source>
        <dbReference type="EMBL" id="SJL08513.1"/>
    </source>
</evidence>
<proteinExistence type="predicted"/>
<protein>
    <recommendedName>
        <fullName evidence="2">SET domain-containing protein</fullName>
    </recommendedName>
</protein>
<dbReference type="Gene3D" id="2.170.270.10">
    <property type="entry name" value="SET domain"/>
    <property type="match status" value="1"/>
</dbReference>
<dbReference type="PANTHER" id="PTHR47332">
    <property type="entry name" value="SET DOMAIN-CONTAINING PROTEIN 5"/>
    <property type="match status" value="1"/>
</dbReference>
<dbReference type="SUPFAM" id="SSF82199">
    <property type="entry name" value="SET domain"/>
    <property type="match status" value="1"/>
</dbReference>
<evidence type="ECO:0000313" key="4">
    <source>
        <dbReference type="Proteomes" id="UP000219338"/>
    </source>
</evidence>
<dbReference type="Proteomes" id="UP000219338">
    <property type="component" value="Unassembled WGS sequence"/>
</dbReference>